<accession>A0A8S3AQU6</accession>
<dbReference type="EMBL" id="CAJOBI010137801">
    <property type="protein sequence ID" value="CAF4753736.1"/>
    <property type="molecule type" value="Genomic_DNA"/>
</dbReference>
<evidence type="ECO:0000313" key="2">
    <source>
        <dbReference type="EMBL" id="CAF4753736.1"/>
    </source>
</evidence>
<organism evidence="2 3">
    <name type="scientific">Rotaria magnacalcarata</name>
    <dbReference type="NCBI Taxonomy" id="392030"/>
    <lineage>
        <taxon>Eukaryota</taxon>
        <taxon>Metazoa</taxon>
        <taxon>Spiralia</taxon>
        <taxon>Gnathifera</taxon>
        <taxon>Rotifera</taxon>
        <taxon>Eurotatoria</taxon>
        <taxon>Bdelloidea</taxon>
        <taxon>Philodinida</taxon>
        <taxon>Philodinidae</taxon>
        <taxon>Rotaria</taxon>
    </lineage>
</organism>
<sequence length="60" mass="6235">SSVSSLAGASNDSTRSSTTDMNISGQFVVASASQTLLSSESLNEELNSENLQAKLNNVNK</sequence>
<feature type="non-terminal residue" evidence="2">
    <location>
        <position position="60"/>
    </location>
</feature>
<evidence type="ECO:0000313" key="3">
    <source>
        <dbReference type="Proteomes" id="UP000676336"/>
    </source>
</evidence>
<dbReference type="Proteomes" id="UP000676336">
    <property type="component" value="Unassembled WGS sequence"/>
</dbReference>
<feature type="region of interest" description="Disordered" evidence="1">
    <location>
        <begin position="1"/>
        <end position="22"/>
    </location>
</feature>
<feature type="non-terminal residue" evidence="2">
    <location>
        <position position="1"/>
    </location>
</feature>
<name>A0A8S3AQU6_9BILA</name>
<evidence type="ECO:0000256" key="1">
    <source>
        <dbReference type="SAM" id="MobiDB-lite"/>
    </source>
</evidence>
<gene>
    <name evidence="2" type="ORF">SMN809_LOCUS45244</name>
</gene>
<comment type="caution">
    <text evidence="2">The sequence shown here is derived from an EMBL/GenBank/DDBJ whole genome shotgun (WGS) entry which is preliminary data.</text>
</comment>
<protein>
    <submittedName>
        <fullName evidence="2">Uncharacterized protein</fullName>
    </submittedName>
</protein>
<proteinExistence type="predicted"/>
<reference evidence="2" key="1">
    <citation type="submission" date="2021-02" db="EMBL/GenBank/DDBJ databases">
        <authorList>
            <person name="Nowell W R."/>
        </authorList>
    </citation>
    <scope>NUCLEOTIDE SEQUENCE</scope>
</reference>
<dbReference type="AlphaFoldDB" id="A0A8S3AQU6"/>